<dbReference type="EMBL" id="CP110437">
    <property type="protein sequence ID" value="WAQ92697.1"/>
    <property type="molecule type" value="Genomic_DNA"/>
</dbReference>
<sequence>MSNSMQQATAFVKQLAGLQQQREEGTEDPAATPKEEADEVREGLLMDLGQPQGKGATNPEEKTDNTSNIRAQNKRGWP</sequence>
<keyword evidence="3" id="KW-1185">Reference proteome</keyword>
<evidence type="ECO:0000313" key="2">
    <source>
        <dbReference type="EMBL" id="WAQ92697.1"/>
    </source>
</evidence>
<accession>A0ABY7DCL4</accession>
<evidence type="ECO:0000256" key="1">
    <source>
        <dbReference type="SAM" id="MobiDB-lite"/>
    </source>
</evidence>
<proteinExistence type="predicted"/>
<evidence type="ECO:0000313" key="3">
    <source>
        <dbReference type="Proteomes" id="UP001164743"/>
    </source>
</evidence>
<dbReference type="GeneID" id="77805162"/>
<gene>
    <name evidence="2" type="ORF">PtA15_17A179</name>
</gene>
<protein>
    <submittedName>
        <fullName evidence="2">Uncharacterized protein</fullName>
    </submittedName>
</protein>
<name>A0ABY7DCL4_9BASI</name>
<reference evidence="2" key="1">
    <citation type="submission" date="2022-10" db="EMBL/GenBank/DDBJ databases">
        <title>Puccinia triticina Genome sequencing and assembly.</title>
        <authorList>
            <person name="Li C."/>
        </authorList>
    </citation>
    <scope>NUCLEOTIDE SEQUENCE</scope>
    <source>
        <strain evidence="2">Pt15</strain>
    </source>
</reference>
<organism evidence="2 3">
    <name type="scientific">Puccinia triticina</name>
    <dbReference type="NCBI Taxonomy" id="208348"/>
    <lineage>
        <taxon>Eukaryota</taxon>
        <taxon>Fungi</taxon>
        <taxon>Dikarya</taxon>
        <taxon>Basidiomycota</taxon>
        <taxon>Pucciniomycotina</taxon>
        <taxon>Pucciniomycetes</taxon>
        <taxon>Pucciniales</taxon>
        <taxon>Pucciniaceae</taxon>
        <taxon>Puccinia</taxon>
    </lineage>
</organism>
<dbReference type="RefSeq" id="XP_053028252.1">
    <property type="nucleotide sequence ID" value="XM_053164267.1"/>
</dbReference>
<dbReference type="Proteomes" id="UP001164743">
    <property type="component" value="Chromosome 17A"/>
</dbReference>
<feature type="region of interest" description="Disordered" evidence="1">
    <location>
        <begin position="1"/>
        <end position="78"/>
    </location>
</feature>